<evidence type="ECO:0000313" key="2">
    <source>
        <dbReference type="EMBL" id="VEL09027.1"/>
    </source>
</evidence>
<name>A0A448WDD5_9PLAT</name>
<keyword evidence="3" id="KW-1185">Reference proteome</keyword>
<evidence type="ECO:0000256" key="1">
    <source>
        <dbReference type="SAM" id="Phobius"/>
    </source>
</evidence>
<accession>A0A448WDD5</accession>
<proteinExistence type="predicted"/>
<dbReference type="EMBL" id="CAAALY010005288">
    <property type="protein sequence ID" value="VEL09027.1"/>
    <property type="molecule type" value="Genomic_DNA"/>
</dbReference>
<keyword evidence="1" id="KW-1133">Transmembrane helix</keyword>
<organism evidence="2 3">
    <name type="scientific">Protopolystoma xenopodis</name>
    <dbReference type="NCBI Taxonomy" id="117903"/>
    <lineage>
        <taxon>Eukaryota</taxon>
        <taxon>Metazoa</taxon>
        <taxon>Spiralia</taxon>
        <taxon>Lophotrochozoa</taxon>
        <taxon>Platyhelminthes</taxon>
        <taxon>Monogenea</taxon>
        <taxon>Polyopisthocotylea</taxon>
        <taxon>Polystomatidea</taxon>
        <taxon>Polystomatidae</taxon>
        <taxon>Protopolystoma</taxon>
    </lineage>
</organism>
<sequence>MSLIKRVYRWPTSSGLCRTNPASSRRAKSMNSHALVSCVPTASRVFLLVLSWLTVDVSSRLLTAPFWSPCHSVF</sequence>
<feature type="transmembrane region" description="Helical" evidence="1">
    <location>
        <begin position="34"/>
        <end position="55"/>
    </location>
</feature>
<keyword evidence="1" id="KW-0812">Transmembrane</keyword>
<protein>
    <submittedName>
        <fullName evidence="2">Uncharacterized protein</fullName>
    </submittedName>
</protein>
<dbReference type="Proteomes" id="UP000784294">
    <property type="component" value="Unassembled WGS sequence"/>
</dbReference>
<reference evidence="2" key="1">
    <citation type="submission" date="2018-11" db="EMBL/GenBank/DDBJ databases">
        <authorList>
            <consortium name="Pathogen Informatics"/>
        </authorList>
    </citation>
    <scope>NUCLEOTIDE SEQUENCE</scope>
</reference>
<gene>
    <name evidence="2" type="ORF">PXEA_LOCUS2467</name>
</gene>
<comment type="caution">
    <text evidence="2">The sequence shown here is derived from an EMBL/GenBank/DDBJ whole genome shotgun (WGS) entry which is preliminary data.</text>
</comment>
<dbReference type="AlphaFoldDB" id="A0A448WDD5"/>
<keyword evidence="1" id="KW-0472">Membrane</keyword>
<evidence type="ECO:0000313" key="3">
    <source>
        <dbReference type="Proteomes" id="UP000784294"/>
    </source>
</evidence>